<name>A0ABD7SRQ9_VIBCL</name>
<proteinExistence type="predicted"/>
<comment type="caution">
    <text evidence="1">The sequence shown here is derived from an EMBL/GenBank/DDBJ whole genome shotgun (WGS) entry which is preliminary data.</text>
</comment>
<reference evidence="1 2" key="1">
    <citation type="submission" date="2019-06" db="EMBL/GenBank/DDBJ databases">
        <title>Vibrio cholerae phylogeny based on whole-genome sequencing reveals genetic diversity and population strucutre.</title>
        <authorList>
            <person name="Zhiqiu Y."/>
            <person name="Bin L."/>
            <person name="Lingyan J."/>
        </authorList>
    </citation>
    <scope>NUCLEOTIDE SEQUENCE [LARGE SCALE GENOMIC DNA]</scope>
    <source>
        <strain evidence="1 2">N2814</strain>
    </source>
</reference>
<sequence>MKNYDAEFKILSAQKNDKTEIYEKHKTAIDVILIALDSNYKDSDERAKVLTKHFGSADVVIIQLAKLQMQCCIFDDRLVYIFDNPEVSQDAKEQLIEMCCDIFVITSLFDLKYQIVNHRDFCRTLEVTLNDCIYSILCKLHKSNKNCFVA</sequence>
<dbReference type="EMBL" id="VSIJ01000005">
    <property type="protein sequence ID" value="TXX67192.1"/>
    <property type="molecule type" value="Genomic_DNA"/>
</dbReference>
<evidence type="ECO:0000313" key="2">
    <source>
        <dbReference type="Proteomes" id="UP000323819"/>
    </source>
</evidence>
<dbReference type="AlphaFoldDB" id="A0ABD7SRQ9"/>
<evidence type="ECO:0000313" key="1">
    <source>
        <dbReference type="EMBL" id="TXX67192.1"/>
    </source>
</evidence>
<organism evidence="1 2">
    <name type="scientific">Vibrio cholerae</name>
    <dbReference type="NCBI Taxonomy" id="666"/>
    <lineage>
        <taxon>Bacteria</taxon>
        <taxon>Pseudomonadati</taxon>
        <taxon>Pseudomonadota</taxon>
        <taxon>Gammaproteobacteria</taxon>
        <taxon>Vibrionales</taxon>
        <taxon>Vibrionaceae</taxon>
        <taxon>Vibrio</taxon>
    </lineage>
</organism>
<dbReference type="Proteomes" id="UP000323819">
    <property type="component" value="Unassembled WGS sequence"/>
</dbReference>
<protein>
    <submittedName>
        <fullName evidence="1">Uncharacterized protein</fullName>
    </submittedName>
</protein>
<gene>
    <name evidence="1" type="ORF">FXF03_01075</name>
</gene>
<dbReference type="RefSeq" id="WP_148521324.1">
    <property type="nucleotide sequence ID" value="NZ_VSIJ01000005.1"/>
</dbReference>
<accession>A0ABD7SRQ9</accession>